<organism evidence="3 4">
    <name type="scientific">Trypanosoma theileri</name>
    <dbReference type="NCBI Taxonomy" id="67003"/>
    <lineage>
        <taxon>Eukaryota</taxon>
        <taxon>Discoba</taxon>
        <taxon>Euglenozoa</taxon>
        <taxon>Kinetoplastea</taxon>
        <taxon>Metakinetoplastina</taxon>
        <taxon>Trypanosomatida</taxon>
        <taxon>Trypanosomatidae</taxon>
        <taxon>Trypanosoma</taxon>
    </lineage>
</organism>
<dbReference type="RefSeq" id="XP_028885032.1">
    <property type="nucleotide sequence ID" value="XM_029023836.1"/>
</dbReference>
<dbReference type="InterPro" id="IPR000352">
    <property type="entry name" value="Pep_chain_release_fac_I"/>
</dbReference>
<dbReference type="Pfam" id="PF00472">
    <property type="entry name" value="RF-1"/>
    <property type="match status" value="1"/>
</dbReference>
<accession>A0A1X0P1Z5</accession>
<evidence type="ECO:0000256" key="1">
    <source>
        <dbReference type="ARBA" id="ARBA00010835"/>
    </source>
</evidence>
<keyword evidence="4" id="KW-1185">Reference proteome</keyword>
<evidence type="ECO:0000313" key="3">
    <source>
        <dbReference type="EMBL" id="ORC90966.1"/>
    </source>
</evidence>
<dbReference type="GO" id="GO:0016150">
    <property type="term" value="F:translation release factor activity, codon nonspecific"/>
    <property type="evidence" value="ECO:0007669"/>
    <property type="project" value="TreeGrafter"/>
</dbReference>
<dbReference type="AlphaFoldDB" id="A0A1X0P1Z5"/>
<dbReference type="GO" id="GO:0005762">
    <property type="term" value="C:mitochondrial large ribosomal subunit"/>
    <property type="evidence" value="ECO:0007669"/>
    <property type="project" value="TreeGrafter"/>
</dbReference>
<dbReference type="STRING" id="67003.A0A1X0P1Z5"/>
<comment type="caution">
    <text evidence="3">The sequence shown here is derived from an EMBL/GenBank/DDBJ whole genome shotgun (WGS) entry which is preliminary data.</text>
</comment>
<comment type="similarity">
    <text evidence="1">Belongs to the prokaryotic/mitochondrial release factor family.</text>
</comment>
<dbReference type="PANTHER" id="PTHR11075">
    <property type="entry name" value="PEPTIDE CHAIN RELEASE FACTOR"/>
    <property type="match status" value="1"/>
</dbReference>
<name>A0A1X0P1Z5_9TRYP</name>
<sequence>MRVTGRPKGLSGILTSRMRDEFNQILYSQRGIHSPSMNMSLLSSSLCGNTNINTMNSKTKSIILHQTINLSRISVRASDSSAMRWWFSRPSLNGAITRLGVWTPNLSNALSSQCARSQISSFKEEGYYRLAKLKDIHIDEDCYSLLTMRGSGPGGQGTNSSSSKVELRVSISALSEHFDEDLIHKLKDNERGKSLTADESLVIVSSHEHRSVHQNKEACLRRLREIIQKASWVPPVEAAPIKRPTSIVTARKVERRKKGSMQKMQRAARKGMW</sequence>
<dbReference type="EMBL" id="NBCO01000007">
    <property type="protein sequence ID" value="ORC90966.1"/>
    <property type="molecule type" value="Genomic_DNA"/>
</dbReference>
<proteinExistence type="inferred from homology"/>
<dbReference type="GO" id="GO:0070126">
    <property type="term" value="P:mitochondrial translational termination"/>
    <property type="evidence" value="ECO:0007669"/>
    <property type="project" value="TreeGrafter"/>
</dbReference>
<dbReference type="SUPFAM" id="SSF75620">
    <property type="entry name" value="Release factor"/>
    <property type="match status" value="1"/>
</dbReference>
<dbReference type="InterPro" id="IPR045853">
    <property type="entry name" value="Pep_chain_release_fac_I_sf"/>
</dbReference>
<dbReference type="GeneID" id="39983616"/>
<evidence type="ECO:0000259" key="2">
    <source>
        <dbReference type="Pfam" id="PF00472"/>
    </source>
</evidence>
<dbReference type="VEuPathDB" id="TriTrypDB:TM35_000073900"/>
<evidence type="ECO:0000313" key="4">
    <source>
        <dbReference type="Proteomes" id="UP000192257"/>
    </source>
</evidence>
<feature type="domain" description="Prokaryotic-type class I peptide chain release factors" evidence="2">
    <location>
        <begin position="135"/>
        <end position="246"/>
    </location>
</feature>
<gene>
    <name evidence="3" type="ORF">TM35_000073900</name>
</gene>
<protein>
    <submittedName>
        <fullName evidence="3">Ribosome-associated protein</fullName>
    </submittedName>
</protein>
<dbReference type="Proteomes" id="UP000192257">
    <property type="component" value="Unassembled WGS sequence"/>
</dbReference>
<dbReference type="Gene3D" id="3.30.160.20">
    <property type="match status" value="1"/>
</dbReference>
<dbReference type="InterPro" id="IPR052104">
    <property type="entry name" value="Mito_Release_Factor_mL62"/>
</dbReference>
<dbReference type="PANTHER" id="PTHR11075:SF54">
    <property type="entry name" value="LARGE RIBOSOMAL SUBUNIT PROTEIN ML62"/>
    <property type="match status" value="1"/>
</dbReference>
<dbReference type="OrthoDB" id="270639at2759"/>
<reference evidence="3 4" key="1">
    <citation type="submission" date="2017-03" db="EMBL/GenBank/DDBJ databases">
        <title>An alternative strategy for trypanosome survival in the mammalian bloodstream revealed through genome and transcriptome analysis of the ubiquitous bovine parasite Trypanosoma (Megatrypanum) theileri.</title>
        <authorList>
            <person name="Kelly S."/>
            <person name="Ivens A."/>
            <person name="Mott A."/>
            <person name="O'Neill E."/>
            <person name="Emms D."/>
            <person name="Macleod O."/>
            <person name="Voorheis P."/>
            <person name="Matthews J."/>
            <person name="Matthews K."/>
            <person name="Carrington M."/>
        </authorList>
    </citation>
    <scope>NUCLEOTIDE SEQUENCE [LARGE SCALE GENOMIC DNA]</scope>
    <source>
        <strain evidence="3">Edinburgh</strain>
    </source>
</reference>
<dbReference type="GO" id="GO:0004045">
    <property type="term" value="F:peptidyl-tRNA hydrolase activity"/>
    <property type="evidence" value="ECO:0007669"/>
    <property type="project" value="TreeGrafter"/>
</dbReference>